<evidence type="ECO:0000256" key="4">
    <source>
        <dbReference type="ARBA" id="ARBA00022963"/>
    </source>
</evidence>
<comment type="function">
    <text evidence="1 6">Acylhydrolase that catalyzes the hydrolysis of phospholipids at the sn-1 position.</text>
</comment>
<comment type="caution">
    <text evidence="9">The sequence shown here is derived from an EMBL/GenBank/DDBJ whole genome shotgun (WGS) entry which is preliminary data.</text>
</comment>
<organism evidence="9 11">
    <name type="scientific">Eragrostis curvula</name>
    <name type="common">weeping love grass</name>
    <dbReference type="NCBI Taxonomy" id="38414"/>
    <lineage>
        <taxon>Eukaryota</taxon>
        <taxon>Viridiplantae</taxon>
        <taxon>Streptophyta</taxon>
        <taxon>Embryophyta</taxon>
        <taxon>Tracheophyta</taxon>
        <taxon>Spermatophyta</taxon>
        <taxon>Magnoliopsida</taxon>
        <taxon>Liliopsida</taxon>
        <taxon>Poales</taxon>
        <taxon>Poaceae</taxon>
        <taxon>PACMAD clade</taxon>
        <taxon>Chloridoideae</taxon>
        <taxon>Eragrostideae</taxon>
        <taxon>Eragrostidinae</taxon>
        <taxon>Eragrostis</taxon>
    </lineage>
</organism>
<evidence type="ECO:0000256" key="5">
    <source>
        <dbReference type="ARBA" id="ARBA00023098"/>
    </source>
</evidence>
<evidence type="ECO:0000259" key="7">
    <source>
        <dbReference type="Pfam" id="PF01764"/>
    </source>
</evidence>
<keyword evidence="3 6" id="KW-0378">Hydrolase</keyword>
<dbReference type="SUPFAM" id="SSF53474">
    <property type="entry name" value="alpha/beta-Hydrolases"/>
    <property type="match status" value="1"/>
</dbReference>
<protein>
    <recommendedName>
        <fullName evidence="6">Phospholipase A1</fullName>
        <ecNumber evidence="6">3.1.1.-</ecNumber>
    </recommendedName>
</protein>
<dbReference type="InterPro" id="IPR029058">
    <property type="entry name" value="AB_hydrolase_fold"/>
</dbReference>
<feature type="domain" description="Fungal lipase-type" evidence="7">
    <location>
        <begin position="79"/>
        <end position="167"/>
    </location>
</feature>
<dbReference type="GO" id="GO:0008970">
    <property type="term" value="F:phospholipase A1 activity"/>
    <property type="evidence" value="ECO:0007669"/>
    <property type="project" value="UniProtKB-UniRule"/>
</dbReference>
<dbReference type="Proteomes" id="UP000324897">
    <property type="component" value="Chromosome 7"/>
</dbReference>
<accession>A0A5J9U3Y8</accession>
<dbReference type="EMBL" id="RWGY01000009">
    <property type="protein sequence ID" value="TVU34382.1"/>
    <property type="molecule type" value="Genomic_DNA"/>
</dbReference>
<comment type="similarity">
    <text evidence="2 6">Belongs to the AB hydrolase superfamily. Lipase family.</text>
</comment>
<dbReference type="InterPro" id="IPR033556">
    <property type="entry name" value="PLA"/>
</dbReference>
<keyword evidence="4 6" id="KW-0442">Lipid degradation</keyword>
<name>A0A5J9U3Y8_9POAL</name>
<dbReference type="PANTHER" id="PTHR31828">
    <property type="entry name" value="PHOSPHOLIPASE A1-IIGAMMA"/>
    <property type="match status" value="1"/>
</dbReference>
<dbReference type="EMBL" id="RWGY01000029">
    <property type="protein sequence ID" value="TVU18265.1"/>
    <property type="molecule type" value="Genomic_DNA"/>
</dbReference>
<dbReference type="Gramene" id="TVU18265">
    <property type="protein sequence ID" value="TVU18265"/>
    <property type="gene ID" value="EJB05_34354"/>
</dbReference>
<keyword evidence="5 6" id="KW-0443">Lipid metabolism</keyword>
<dbReference type="Gramene" id="TVU34382">
    <property type="protein sequence ID" value="TVU34382"/>
    <property type="gene ID" value="EJB05_16214"/>
</dbReference>
<evidence type="ECO:0000313" key="8">
    <source>
        <dbReference type="EMBL" id="TVT97113.1"/>
    </source>
</evidence>
<evidence type="ECO:0000256" key="1">
    <source>
        <dbReference type="ARBA" id="ARBA00003523"/>
    </source>
</evidence>
<dbReference type="InterPro" id="IPR002921">
    <property type="entry name" value="Fungal_lipase-type"/>
</dbReference>
<dbReference type="AlphaFoldDB" id="A0A5J9U3Y8"/>
<proteinExistence type="inferred from homology"/>
<dbReference type="EC" id="3.1.1.-" evidence="6"/>
<dbReference type="Gene3D" id="3.40.50.1820">
    <property type="entry name" value="alpha/beta hydrolase"/>
    <property type="match status" value="2"/>
</dbReference>
<evidence type="ECO:0000313" key="10">
    <source>
        <dbReference type="EMBL" id="TVU34382.1"/>
    </source>
</evidence>
<evidence type="ECO:0000256" key="6">
    <source>
        <dbReference type="RuleBase" id="RU367093"/>
    </source>
</evidence>
<evidence type="ECO:0000256" key="3">
    <source>
        <dbReference type="ARBA" id="ARBA00022801"/>
    </source>
</evidence>
<dbReference type="Gramene" id="TVT97113">
    <property type="protein sequence ID" value="TVT97113"/>
    <property type="gene ID" value="EJB05_57652"/>
</dbReference>
<evidence type="ECO:0000313" key="11">
    <source>
        <dbReference type="Proteomes" id="UP000324897"/>
    </source>
</evidence>
<dbReference type="OrthoDB" id="666051at2759"/>
<feature type="non-terminal residue" evidence="9">
    <location>
        <position position="1"/>
    </location>
</feature>
<dbReference type="EMBL" id="RWGY01001069">
    <property type="protein sequence ID" value="TVT97113.1"/>
    <property type="molecule type" value="Genomic_DNA"/>
</dbReference>
<dbReference type="PANTHER" id="PTHR31828:SF53">
    <property type="entry name" value="PHOSPHOLIPASE A1"/>
    <property type="match status" value="1"/>
</dbReference>
<dbReference type="GO" id="GO:0016042">
    <property type="term" value="P:lipid catabolic process"/>
    <property type="evidence" value="ECO:0007669"/>
    <property type="project" value="UniProtKB-UniRule"/>
</dbReference>
<evidence type="ECO:0000313" key="9">
    <source>
        <dbReference type="EMBL" id="TVU18265.1"/>
    </source>
</evidence>
<dbReference type="Pfam" id="PF01764">
    <property type="entry name" value="Lipase_3"/>
    <property type="match status" value="1"/>
</dbReference>
<sequence length="265" mass="29056">MASSTQRWRELQGEHSWDGLLDPLDIDLRRSIIGYGELAQATYDAFNTEQRSPHAGACMYGYDDLLEKTGVAAGGHYKLYKDEDTSITVTGHSLGAALSTLNAVDMVASGVSAPANSSMPPCLVTAMVLACPHVGNDFFKGSYNSFRNLKSLHIKNLGDVVPLVPPQPYVDVHVPLSINTGRSPHLKISPETLHNLELYLHGVAGEQGSAGGFKLEVDRDLALVNKGIDLLKDEYPVPANWWVTQYKSLVKNDEGKYELRDFEQI</sequence>
<evidence type="ECO:0000256" key="2">
    <source>
        <dbReference type="ARBA" id="ARBA00010701"/>
    </source>
</evidence>
<gene>
    <name evidence="10" type="ORF">EJB05_16214</name>
    <name evidence="9" type="ORF">EJB05_34354</name>
    <name evidence="8" type="ORF">EJB05_57652</name>
</gene>
<keyword evidence="11" id="KW-1185">Reference proteome</keyword>
<reference evidence="9 11" key="1">
    <citation type="journal article" date="2019" name="Sci. Rep.">
        <title>A high-quality genome of Eragrostis curvula grass provides insights into Poaceae evolution and supports new strategies to enhance forage quality.</title>
        <authorList>
            <person name="Carballo J."/>
            <person name="Santos B.A.C.M."/>
            <person name="Zappacosta D."/>
            <person name="Garbus I."/>
            <person name="Selva J.P."/>
            <person name="Gallo C.A."/>
            <person name="Diaz A."/>
            <person name="Albertini E."/>
            <person name="Caccamo M."/>
            <person name="Echenique V."/>
        </authorList>
    </citation>
    <scope>NUCLEOTIDE SEQUENCE [LARGE SCALE GENOMIC DNA]</scope>
    <source>
        <strain evidence="11">cv. Victoria</strain>
        <tissue evidence="9">Leaf</tissue>
    </source>
</reference>